<feature type="compositionally biased region" description="Polar residues" evidence="5">
    <location>
        <begin position="246"/>
        <end position="263"/>
    </location>
</feature>
<dbReference type="InterPro" id="IPR007527">
    <property type="entry name" value="Znf_SWIM"/>
</dbReference>
<sequence length="848" mass="96338">MDDFHNLNYHGYTLEIHHGGSFKEEGGELLYSGGEILRWDIDPDKVSITHMVKELEKMGYKGNVEVVLCRVHGKGLKDGLFEVYRDSSVIQLIGQLLEHKHCQLYVKHKTDPNPNPKAFQQHKVATEEGDEATEGGSLGRKGVDDVVDRVAEESEENNSESESDFAFGDVAADLSEEDDPELQDIRSQVQITKAKRAKKLKSLSLQKDVQTIIREARQDKQDNKGKEKEGAIVSVDTRDEGYLTDYPSSNEACSINSGESSSEFGDENTVRKMFDNHTCNITYKNSRVNSQWLARHYMGTIRSLPSIKLNEFKKLVKEQLGVEFYADELKRANRDSSVSMKVERPIPAEPPIFDRFYVCFDALKTGFVKGCRQIIGVDGCFLKTVVKGELLAAIGRDANNQMFPIAWAVVQVESIDTWSWFLSQLKDDLNITDGLGWSIISDQQKGLVQAVAALFPHAEHRMCARHIYANWGGSHKGPKIQRQFWNIAKSTTEVDFKENMELLYKMSPQAYEDLLERPNPKHWCKAFFNPMVKCDIVDNNLCEAFNGRILEARCKSIYSMLEDIRKLAMERIPTQRANCEKWMKDFGPRIEKKLQETLKLSRYCHVIWNGENGYEIEAWGTKFVVDIKNKSCDCRAWQLSGIPCCHAVCALLHKGVDPSESIHSFYKKEMFLEAYGKVMEPVRDPKFWDRINMHEPPIPPILKKKKGRPKKLRKKTVLETTIGNDGVEQMSRKGCMSICRPYSYSATNANPTKFKGTKKACGRPGTQSRTIDEDHAASTQSSVAQTRHFDNREYIVMNPGSVGELIVAREADMSRQTVTANQLEAQARKKLTQKKSEGSKKKGLQKRV</sequence>
<dbReference type="Proteomes" id="UP000515151">
    <property type="component" value="Chromosome 8"/>
</dbReference>
<name>A0A6P8BTE1_PUNGR</name>
<dbReference type="InterPro" id="IPR058594">
    <property type="entry name" value="PB1-like_dom_pln"/>
</dbReference>
<evidence type="ECO:0000256" key="1">
    <source>
        <dbReference type="ARBA" id="ARBA00022723"/>
    </source>
</evidence>
<evidence type="ECO:0000259" key="6">
    <source>
        <dbReference type="PROSITE" id="PS50966"/>
    </source>
</evidence>
<evidence type="ECO:0000313" key="7">
    <source>
        <dbReference type="Proteomes" id="UP000515151"/>
    </source>
</evidence>
<organism evidence="7 8">
    <name type="scientific">Punica granatum</name>
    <name type="common">Pomegranate</name>
    <dbReference type="NCBI Taxonomy" id="22663"/>
    <lineage>
        <taxon>Eukaryota</taxon>
        <taxon>Viridiplantae</taxon>
        <taxon>Streptophyta</taxon>
        <taxon>Embryophyta</taxon>
        <taxon>Tracheophyta</taxon>
        <taxon>Spermatophyta</taxon>
        <taxon>Magnoliopsida</taxon>
        <taxon>eudicotyledons</taxon>
        <taxon>Gunneridae</taxon>
        <taxon>Pentapetalae</taxon>
        <taxon>rosids</taxon>
        <taxon>malvids</taxon>
        <taxon>Myrtales</taxon>
        <taxon>Lythraceae</taxon>
        <taxon>Punica</taxon>
    </lineage>
</organism>
<feature type="region of interest" description="Disordered" evidence="5">
    <location>
        <begin position="827"/>
        <end position="848"/>
    </location>
</feature>
<dbReference type="OrthoDB" id="1722443at2759"/>
<keyword evidence="1" id="KW-0479">Metal-binding</keyword>
<feature type="compositionally biased region" description="Basic and acidic residues" evidence="5">
    <location>
        <begin position="216"/>
        <end position="241"/>
    </location>
</feature>
<dbReference type="PANTHER" id="PTHR31973:SF187">
    <property type="entry name" value="MUTATOR TRANSPOSASE MUDRA PROTEIN"/>
    <property type="match status" value="1"/>
</dbReference>
<evidence type="ECO:0000256" key="5">
    <source>
        <dbReference type="SAM" id="MobiDB-lite"/>
    </source>
</evidence>
<dbReference type="RefSeq" id="XP_031372753.1">
    <property type="nucleotide sequence ID" value="XM_031516893.1"/>
</dbReference>
<dbReference type="PANTHER" id="PTHR31973">
    <property type="entry name" value="POLYPROTEIN, PUTATIVE-RELATED"/>
    <property type="match status" value="1"/>
</dbReference>
<dbReference type="InterPro" id="IPR018289">
    <property type="entry name" value="MULE_transposase_dom"/>
</dbReference>
<feature type="region of interest" description="Disordered" evidence="5">
    <location>
        <begin position="216"/>
        <end position="265"/>
    </location>
</feature>
<protein>
    <submittedName>
        <fullName evidence="8">Uncharacterized protein LOC116187890</fullName>
    </submittedName>
</protein>
<evidence type="ECO:0000256" key="3">
    <source>
        <dbReference type="ARBA" id="ARBA00022833"/>
    </source>
</evidence>
<evidence type="ECO:0000256" key="4">
    <source>
        <dbReference type="PROSITE-ProRule" id="PRU00325"/>
    </source>
</evidence>
<proteinExistence type="predicted"/>
<reference evidence="8" key="2">
    <citation type="submission" date="2025-08" db="UniProtKB">
        <authorList>
            <consortium name="RefSeq"/>
        </authorList>
    </citation>
    <scope>IDENTIFICATION</scope>
    <source>
        <tissue evidence="8">Leaf</tissue>
    </source>
</reference>
<feature type="region of interest" description="Disordered" evidence="5">
    <location>
        <begin position="755"/>
        <end position="782"/>
    </location>
</feature>
<evidence type="ECO:0000256" key="2">
    <source>
        <dbReference type="ARBA" id="ARBA00022771"/>
    </source>
</evidence>
<evidence type="ECO:0000313" key="8">
    <source>
        <dbReference type="RefSeq" id="XP_031372753.1"/>
    </source>
</evidence>
<dbReference type="Pfam" id="PF10551">
    <property type="entry name" value="MULE"/>
    <property type="match status" value="1"/>
</dbReference>
<gene>
    <name evidence="8" type="primary">LOC116187890</name>
</gene>
<dbReference type="PROSITE" id="PS50966">
    <property type="entry name" value="ZF_SWIM"/>
    <property type="match status" value="1"/>
</dbReference>
<accession>A0A6P8BTE1</accession>
<dbReference type="Pfam" id="PF04434">
    <property type="entry name" value="SWIM"/>
    <property type="match status" value="1"/>
</dbReference>
<dbReference type="AlphaFoldDB" id="A0A6P8BTE1"/>
<dbReference type="GeneID" id="116187890"/>
<reference evidence="7" key="1">
    <citation type="journal article" date="2020" name="Plant Biotechnol. J.">
        <title>The pomegranate (Punica granatum L.) draft genome dissects genetic divergence between soft- and hard-seeded cultivars.</title>
        <authorList>
            <person name="Luo X."/>
            <person name="Li H."/>
            <person name="Wu Z."/>
            <person name="Yao W."/>
            <person name="Zhao P."/>
            <person name="Cao D."/>
            <person name="Yu H."/>
            <person name="Li K."/>
            <person name="Poudel K."/>
            <person name="Zhao D."/>
            <person name="Zhang F."/>
            <person name="Xia X."/>
            <person name="Chen L."/>
            <person name="Wang Q."/>
            <person name="Jing D."/>
            <person name="Cao S."/>
        </authorList>
    </citation>
    <scope>NUCLEOTIDE SEQUENCE [LARGE SCALE GENOMIC DNA]</scope>
    <source>
        <strain evidence="7">cv. Tunisia</strain>
    </source>
</reference>
<dbReference type="SMART" id="SM00575">
    <property type="entry name" value="ZnF_PMZ"/>
    <property type="match status" value="1"/>
</dbReference>
<dbReference type="Pfam" id="PF26130">
    <property type="entry name" value="PB1-like"/>
    <property type="match status" value="1"/>
</dbReference>
<dbReference type="GO" id="GO:0008270">
    <property type="term" value="F:zinc ion binding"/>
    <property type="evidence" value="ECO:0007669"/>
    <property type="project" value="UniProtKB-KW"/>
</dbReference>
<keyword evidence="3" id="KW-0862">Zinc</keyword>
<keyword evidence="7" id="KW-1185">Reference proteome</keyword>
<keyword evidence="2 4" id="KW-0863">Zinc-finger</keyword>
<dbReference type="InterPro" id="IPR006564">
    <property type="entry name" value="Znf_PMZ"/>
</dbReference>
<feature type="domain" description="SWIM-type" evidence="6">
    <location>
        <begin position="623"/>
        <end position="655"/>
    </location>
</feature>
<feature type="region of interest" description="Disordered" evidence="5">
    <location>
        <begin position="123"/>
        <end position="143"/>
    </location>
</feature>